<keyword evidence="1" id="KW-0812">Transmembrane</keyword>
<evidence type="ECO:0000256" key="1">
    <source>
        <dbReference type="SAM" id="Phobius"/>
    </source>
</evidence>
<sequence>MININSIFEFGVIFMVSLTGALGNDYYKTLTGSEERVNVARVTIGAFTGAMLLNGATARFDALKGVDDKQLMTLAFLSGVFGFAILGLILRIDLKKMLSKKGLEFKNDKGDEDYEQ</sequence>
<name>A0A1S1VAN9_9FIRM</name>
<feature type="transmembrane region" description="Helical" evidence="1">
    <location>
        <begin position="6"/>
        <end position="27"/>
    </location>
</feature>
<feature type="transmembrane region" description="Helical" evidence="1">
    <location>
        <begin position="70"/>
        <end position="90"/>
    </location>
</feature>
<evidence type="ECO:0000313" key="2">
    <source>
        <dbReference type="EMBL" id="OHW62889.1"/>
    </source>
</evidence>
<evidence type="ECO:0000313" key="3">
    <source>
        <dbReference type="Proteomes" id="UP000180254"/>
    </source>
</evidence>
<dbReference type="STRING" id="39480.EUAN_06730"/>
<protein>
    <submittedName>
        <fullName evidence="2">Uncharacterized protein</fullName>
    </submittedName>
</protein>
<gene>
    <name evidence="2" type="ORF">EUAN_06730</name>
</gene>
<dbReference type="Proteomes" id="UP000180254">
    <property type="component" value="Unassembled WGS sequence"/>
</dbReference>
<accession>A0A1S1VAN9</accession>
<organism evidence="2 3">
    <name type="scientific">Andreesenia angusta</name>
    <dbReference type="NCBI Taxonomy" id="39480"/>
    <lineage>
        <taxon>Bacteria</taxon>
        <taxon>Bacillati</taxon>
        <taxon>Bacillota</taxon>
        <taxon>Tissierellia</taxon>
        <taxon>Tissierellales</taxon>
        <taxon>Gottschalkiaceae</taxon>
        <taxon>Andreesenia</taxon>
    </lineage>
</organism>
<reference evidence="2 3" key="1">
    <citation type="submission" date="2016-09" db="EMBL/GenBank/DDBJ databases">
        <title>Genome sequence of Eubacterium angustum.</title>
        <authorList>
            <person name="Poehlein A."/>
            <person name="Daniel R."/>
        </authorList>
    </citation>
    <scope>NUCLEOTIDE SEQUENCE [LARGE SCALE GENOMIC DNA]</scope>
    <source>
        <strain evidence="2 3">DSM 1989</strain>
    </source>
</reference>
<dbReference type="RefSeq" id="WP_071061704.1">
    <property type="nucleotide sequence ID" value="NZ_MKIE01000002.1"/>
</dbReference>
<proteinExistence type="predicted"/>
<comment type="caution">
    <text evidence="2">The sequence shown here is derived from an EMBL/GenBank/DDBJ whole genome shotgun (WGS) entry which is preliminary data.</text>
</comment>
<dbReference type="EMBL" id="MKIE01000002">
    <property type="protein sequence ID" value="OHW62889.1"/>
    <property type="molecule type" value="Genomic_DNA"/>
</dbReference>
<keyword evidence="1" id="KW-0472">Membrane</keyword>
<dbReference type="AlphaFoldDB" id="A0A1S1VAN9"/>
<keyword evidence="1" id="KW-1133">Transmembrane helix</keyword>
<keyword evidence="3" id="KW-1185">Reference proteome</keyword>
<feature type="transmembrane region" description="Helical" evidence="1">
    <location>
        <begin position="39"/>
        <end position="58"/>
    </location>
</feature>